<gene>
    <name evidence="1" type="ORF">EYC80_003440</name>
</gene>
<protein>
    <submittedName>
        <fullName evidence="1">Uncharacterized protein</fullName>
    </submittedName>
</protein>
<dbReference type="EMBL" id="VIGI01000004">
    <property type="protein sequence ID" value="KAB8301598.1"/>
    <property type="molecule type" value="Genomic_DNA"/>
</dbReference>
<proteinExistence type="predicted"/>
<evidence type="ECO:0000313" key="1">
    <source>
        <dbReference type="EMBL" id="KAB8301598.1"/>
    </source>
</evidence>
<organism evidence="1 2">
    <name type="scientific">Monilinia laxa</name>
    <name type="common">Brown rot fungus</name>
    <name type="synonym">Sclerotinia laxa</name>
    <dbReference type="NCBI Taxonomy" id="61186"/>
    <lineage>
        <taxon>Eukaryota</taxon>
        <taxon>Fungi</taxon>
        <taxon>Dikarya</taxon>
        <taxon>Ascomycota</taxon>
        <taxon>Pezizomycotina</taxon>
        <taxon>Leotiomycetes</taxon>
        <taxon>Helotiales</taxon>
        <taxon>Sclerotiniaceae</taxon>
        <taxon>Monilinia</taxon>
    </lineage>
</organism>
<dbReference type="OrthoDB" id="3544288at2759"/>
<name>A0A5N6KE06_MONLA</name>
<comment type="caution">
    <text evidence="1">The sequence shown here is derived from an EMBL/GenBank/DDBJ whole genome shotgun (WGS) entry which is preliminary data.</text>
</comment>
<accession>A0A5N6KE06</accession>
<dbReference type="Proteomes" id="UP000326757">
    <property type="component" value="Unassembled WGS sequence"/>
</dbReference>
<keyword evidence="2" id="KW-1185">Reference proteome</keyword>
<reference evidence="1 2" key="1">
    <citation type="submission" date="2019-06" db="EMBL/GenBank/DDBJ databases">
        <title>Genome Sequence of the Brown Rot Fungal Pathogen Monilinia laxa.</title>
        <authorList>
            <person name="De Miccolis Angelini R.M."/>
            <person name="Landi L."/>
            <person name="Abate D."/>
            <person name="Pollastro S."/>
            <person name="Romanazzi G."/>
            <person name="Faretra F."/>
        </authorList>
    </citation>
    <scope>NUCLEOTIDE SEQUENCE [LARGE SCALE GENOMIC DNA]</scope>
    <source>
        <strain evidence="1 2">Mlax316</strain>
    </source>
</reference>
<dbReference type="AlphaFoldDB" id="A0A5N6KE06"/>
<sequence length="151" mass="16403">MVSPKILPSPHFPYGRCLPCRSVSSFCLSSDTYQVLPGHGNPGNQQYSNNTILTNGGILTSPLISGLYSKNFHLDSQRSFISNTGVPDFDIPIASIELLDFDHPSAENEIVADLGIDVASMEQTDWGSLGLEFIPSLSENQAQNEQVGIDF</sequence>
<evidence type="ECO:0000313" key="2">
    <source>
        <dbReference type="Proteomes" id="UP000326757"/>
    </source>
</evidence>